<dbReference type="AlphaFoldDB" id="A0A1T2XCZ4"/>
<gene>
    <name evidence="1" type="ORF">BVG16_13595</name>
</gene>
<dbReference type="RefSeq" id="WP_078499224.1">
    <property type="nucleotide sequence ID" value="NZ_MSZX01000005.1"/>
</dbReference>
<keyword evidence="2" id="KW-1185">Reference proteome</keyword>
<evidence type="ECO:0000313" key="2">
    <source>
        <dbReference type="Proteomes" id="UP000190188"/>
    </source>
</evidence>
<sequence length="123" mass="14680">MKSTPLQTEVDFTLVKQYILLPMILDVLERDMNTMKMAPLKMATVYVKNLEHIQSLIHDDLIRLRKQMRSHGLKVYEEKRTSINVEIQYICRGYHHTFAMLWTLVKADIERYLSEYFNVDLES</sequence>
<dbReference type="STRING" id="1324314.BVG16_13595"/>
<proteinExistence type="predicted"/>
<dbReference type="Pfam" id="PF26325">
    <property type="entry name" value="YhjD"/>
    <property type="match status" value="1"/>
</dbReference>
<organism evidence="1 2">
    <name type="scientific">Paenibacillus selenitireducens</name>
    <dbReference type="NCBI Taxonomy" id="1324314"/>
    <lineage>
        <taxon>Bacteria</taxon>
        <taxon>Bacillati</taxon>
        <taxon>Bacillota</taxon>
        <taxon>Bacilli</taxon>
        <taxon>Bacillales</taxon>
        <taxon>Paenibacillaceae</taxon>
        <taxon>Paenibacillus</taxon>
    </lineage>
</organism>
<dbReference type="EMBL" id="MSZX01000005">
    <property type="protein sequence ID" value="OPA77483.1"/>
    <property type="molecule type" value="Genomic_DNA"/>
</dbReference>
<dbReference type="InterPro" id="IPR058600">
    <property type="entry name" value="YhjD-like"/>
</dbReference>
<dbReference type="Proteomes" id="UP000190188">
    <property type="component" value="Unassembled WGS sequence"/>
</dbReference>
<evidence type="ECO:0000313" key="1">
    <source>
        <dbReference type="EMBL" id="OPA77483.1"/>
    </source>
</evidence>
<reference evidence="1 2" key="1">
    <citation type="submission" date="2017-01" db="EMBL/GenBank/DDBJ databases">
        <title>Genome analysis of Paenibacillus selenitrireducens ES3-24.</title>
        <authorList>
            <person name="Xu D."/>
            <person name="Yao R."/>
            <person name="Zheng S."/>
        </authorList>
    </citation>
    <scope>NUCLEOTIDE SEQUENCE [LARGE SCALE GENOMIC DNA]</scope>
    <source>
        <strain evidence="1 2">ES3-24</strain>
    </source>
</reference>
<comment type="caution">
    <text evidence="1">The sequence shown here is derived from an EMBL/GenBank/DDBJ whole genome shotgun (WGS) entry which is preliminary data.</text>
</comment>
<dbReference type="OrthoDB" id="2910298at2"/>
<accession>A0A1T2XCZ4</accession>
<protein>
    <submittedName>
        <fullName evidence="1">Uncharacterized protein</fullName>
    </submittedName>
</protein>
<name>A0A1T2XCZ4_9BACL</name>